<dbReference type="AlphaFoldDB" id="A0A656QEK6"/>
<evidence type="ECO:0000313" key="3">
    <source>
        <dbReference type="Proteomes" id="UP000027451"/>
    </source>
</evidence>
<dbReference type="OrthoDB" id="9132226at2"/>
<protein>
    <submittedName>
        <fullName evidence="2">Uncharacterized protein</fullName>
    </submittedName>
</protein>
<gene>
    <name evidence="2" type="ORF">BG60_11015</name>
</gene>
<reference evidence="2 3" key="1">
    <citation type="submission" date="2014-03" db="EMBL/GenBank/DDBJ databases">
        <title>Draft Genome Sequences of Four Burkholderia Strains.</title>
        <authorList>
            <person name="Liu X.Y."/>
            <person name="Li C.X."/>
            <person name="Xu J.H."/>
        </authorList>
    </citation>
    <scope>NUCLEOTIDE SEQUENCE [LARGE SCALE GENOMIC DNA]</scope>
    <source>
        <strain evidence="2 3">OP-1</strain>
    </source>
</reference>
<name>A0A656QEK6_9BURK</name>
<accession>A0A656QEK6</accession>
<dbReference type="EMBL" id="JFHD01000018">
    <property type="protein sequence ID" value="KDR28466.1"/>
    <property type="molecule type" value="Genomic_DNA"/>
</dbReference>
<feature type="region of interest" description="Disordered" evidence="1">
    <location>
        <begin position="83"/>
        <end position="108"/>
    </location>
</feature>
<dbReference type="RefSeq" id="WP_144403810.1">
    <property type="nucleotide sequence ID" value="NZ_JFHD01000018.1"/>
</dbReference>
<dbReference type="Proteomes" id="UP000027451">
    <property type="component" value="Unassembled WGS sequence"/>
</dbReference>
<keyword evidence="3" id="KW-1185">Reference proteome</keyword>
<organism evidence="2 3">
    <name type="scientific">Caballeronia zhejiangensis</name>
    <dbReference type="NCBI Taxonomy" id="871203"/>
    <lineage>
        <taxon>Bacteria</taxon>
        <taxon>Pseudomonadati</taxon>
        <taxon>Pseudomonadota</taxon>
        <taxon>Betaproteobacteria</taxon>
        <taxon>Burkholderiales</taxon>
        <taxon>Burkholderiaceae</taxon>
        <taxon>Caballeronia</taxon>
    </lineage>
</organism>
<feature type="compositionally biased region" description="Low complexity" evidence="1">
    <location>
        <begin position="99"/>
        <end position="108"/>
    </location>
</feature>
<proteinExistence type="predicted"/>
<comment type="caution">
    <text evidence="2">The sequence shown here is derived from an EMBL/GenBank/DDBJ whole genome shotgun (WGS) entry which is preliminary data.</text>
</comment>
<feature type="compositionally biased region" description="Basic and acidic residues" evidence="1">
    <location>
        <begin position="1"/>
        <end position="10"/>
    </location>
</feature>
<sequence length="108" mass="12042">MSKQDVTEKKPRGRRPALSTAEKIADMEKQLAALREQARREERENVEKNRKAIFDLFKSERLDVISVDEWKKVVPQVKALLGVQASGESPARTPDSAKEASPAQAQAA</sequence>
<feature type="region of interest" description="Disordered" evidence="1">
    <location>
        <begin position="1"/>
        <end position="24"/>
    </location>
</feature>
<evidence type="ECO:0000256" key="1">
    <source>
        <dbReference type="SAM" id="MobiDB-lite"/>
    </source>
</evidence>
<evidence type="ECO:0000313" key="2">
    <source>
        <dbReference type="EMBL" id="KDR28466.1"/>
    </source>
</evidence>